<evidence type="ECO:0000259" key="4">
    <source>
        <dbReference type="PROSITE" id="PS51720"/>
    </source>
</evidence>
<keyword evidence="6" id="KW-1185">Reference proteome</keyword>
<dbReference type="PANTHER" id="PTHR10903:SF184">
    <property type="entry name" value="GTP-BINDING PROTEIN A"/>
    <property type="match status" value="1"/>
</dbReference>
<dbReference type="OrthoDB" id="10061751at2759"/>
<dbReference type="PANTHER" id="PTHR10903">
    <property type="entry name" value="GTPASE, IMAP FAMILY MEMBER-RELATED"/>
    <property type="match status" value="1"/>
</dbReference>
<protein>
    <recommendedName>
        <fullName evidence="4">AIG1-type G domain-containing protein</fullName>
    </recommendedName>
</protein>
<dbReference type="AlphaFoldDB" id="A0A6J8CF39"/>
<dbReference type="InterPro" id="IPR006703">
    <property type="entry name" value="G_AIG1"/>
</dbReference>
<dbReference type="Gene3D" id="3.40.50.300">
    <property type="entry name" value="P-loop containing nucleotide triphosphate hydrolases"/>
    <property type="match status" value="1"/>
</dbReference>
<gene>
    <name evidence="5" type="ORF">MCOR_28692</name>
</gene>
<dbReference type="GO" id="GO:0005525">
    <property type="term" value="F:GTP binding"/>
    <property type="evidence" value="ECO:0007669"/>
    <property type="project" value="UniProtKB-KW"/>
</dbReference>
<name>A0A6J8CF39_MYTCO</name>
<evidence type="ECO:0000313" key="6">
    <source>
        <dbReference type="Proteomes" id="UP000507470"/>
    </source>
</evidence>
<reference evidence="5 6" key="1">
    <citation type="submission" date="2020-06" db="EMBL/GenBank/DDBJ databases">
        <authorList>
            <person name="Li R."/>
            <person name="Bekaert M."/>
        </authorList>
    </citation>
    <scope>NUCLEOTIDE SEQUENCE [LARGE SCALE GENOMIC DNA]</scope>
    <source>
        <strain evidence="6">wild</strain>
    </source>
</reference>
<dbReference type="EMBL" id="CACVKT020005227">
    <property type="protein sequence ID" value="CAC5393879.1"/>
    <property type="molecule type" value="Genomic_DNA"/>
</dbReference>
<evidence type="ECO:0000313" key="5">
    <source>
        <dbReference type="EMBL" id="CAC5393879.1"/>
    </source>
</evidence>
<dbReference type="Pfam" id="PF04548">
    <property type="entry name" value="AIG1"/>
    <property type="match status" value="1"/>
</dbReference>
<dbReference type="InterPro" id="IPR045058">
    <property type="entry name" value="GIMA/IAN/Toc"/>
</dbReference>
<dbReference type="Proteomes" id="UP000507470">
    <property type="component" value="Unassembled WGS sequence"/>
</dbReference>
<dbReference type="SUPFAM" id="SSF52540">
    <property type="entry name" value="P-loop containing nucleoside triphosphate hydrolases"/>
    <property type="match status" value="1"/>
</dbReference>
<feature type="domain" description="AIG1-type G" evidence="4">
    <location>
        <begin position="1"/>
        <end position="202"/>
    </location>
</feature>
<keyword evidence="3" id="KW-0342">GTP-binding</keyword>
<dbReference type="InterPro" id="IPR027417">
    <property type="entry name" value="P-loop_NTPase"/>
</dbReference>
<accession>A0A6J8CF39</accession>
<evidence type="ECO:0000256" key="3">
    <source>
        <dbReference type="ARBA" id="ARBA00023134"/>
    </source>
</evidence>
<sequence length="220" mass="24754">MRIALLGLTGSGKSALGNTLLGKTNFHSVPASGSVTLTCNTAEAVLESGRKIMVADTPGVYDTANVCMIDEVKKFFQFLAPGPHALLIVLPPNRISTRDINILDELQNFFDDNHFLKYTILVFTRKNDIIGDEPEDSKDIHAFIEKYAHDDIKKLYNNCGRRAIAVENKQKWEERKIDANGVFKTIDKIDGIYDHDYFLKAKENTELKKALEKRSSCDIM</sequence>
<evidence type="ECO:0000256" key="1">
    <source>
        <dbReference type="ARBA" id="ARBA00008535"/>
    </source>
</evidence>
<evidence type="ECO:0000256" key="2">
    <source>
        <dbReference type="ARBA" id="ARBA00022741"/>
    </source>
</evidence>
<comment type="similarity">
    <text evidence="1">Belongs to the TRAFAC class TrmE-Era-EngA-EngB-Septin-like GTPase superfamily. AIG1/Toc34/Toc159-like paraseptin GTPase family. IAN subfamily.</text>
</comment>
<dbReference type="PROSITE" id="PS51720">
    <property type="entry name" value="G_AIG1"/>
    <property type="match status" value="1"/>
</dbReference>
<proteinExistence type="inferred from homology"/>
<organism evidence="5 6">
    <name type="scientific">Mytilus coruscus</name>
    <name type="common">Sea mussel</name>
    <dbReference type="NCBI Taxonomy" id="42192"/>
    <lineage>
        <taxon>Eukaryota</taxon>
        <taxon>Metazoa</taxon>
        <taxon>Spiralia</taxon>
        <taxon>Lophotrochozoa</taxon>
        <taxon>Mollusca</taxon>
        <taxon>Bivalvia</taxon>
        <taxon>Autobranchia</taxon>
        <taxon>Pteriomorphia</taxon>
        <taxon>Mytilida</taxon>
        <taxon>Mytiloidea</taxon>
        <taxon>Mytilidae</taxon>
        <taxon>Mytilinae</taxon>
        <taxon>Mytilus</taxon>
    </lineage>
</organism>
<keyword evidence="2" id="KW-0547">Nucleotide-binding</keyword>